<dbReference type="InterPro" id="IPR000445">
    <property type="entry name" value="HhH_motif"/>
</dbReference>
<evidence type="ECO:0000256" key="2">
    <source>
        <dbReference type="ARBA" id="ARBA00002933"/>
    </source>
</evidence>
<gene>
    <name evidence="16" type="primary">mutY</name>
    <name evidence="16" type="ORF">KOR34_42880</name>
</gene>
<dbReference type="GO" id="GO:0034039">
    <property type="term" value="F:8-oxo-7,8-dihydroguanine DNA N-glycosylase activity"/>
    <property type="evidence" value="ECO:0007669"/>
    <property type="project" value="TreeGrafter"/>
</dbReference>
<dbReference type="AlphaFoldDB" id="A0A5C5V4A2"/>
<dbReference type="GO" id="GO:0051539">
    <property type="term" value="F:4 iron, 4 sulfur cluster binding"/>
    <property type="evidence" value="ECO:0007669"/>
    <property type="project" value="UniProtKB-UniRule"/>
</dbReference>
<evidence type="ECO:0000256" key="3">
    <source>
        <dbReference type="ARBA" id="ARBA00008343"/>
    </source>
</evidence>
<dbReference type="Pfam" id="PF00730">
    <property type="entry name" value="HhH-GPD"/>
    <property type="match status" value="1"/>
</dbReference>
<keyword evidence="10 14" id="KW-0408">Iron</keyword>
<dbReference type="SUPFAM" id="SSF55811">
    <property type="entry name" value="Nudix"/>
    <property type="match status" value="1"/>
</dbReference>
<reference evidence="16 17" key="1">
    <citation type="submission" date="2019-02" db="EMBL/GenBank/DDBJ databases">
        <title>Deep-cultivation of Planctomycetes and their phenomic and genomic characterization uncovers novel biology.</title>
        <authorList>
            <person name="Wiegand S."/>
            <person name="Jogler M."/>
            <person name="Boedeker C."/>
            <person name="Pinto D."/>
            <person name="Vollmers J."/>
            <person name="Rivas-Marin E."/>
            <person name="Kohn T."/>
            <person name="Peeters S.H."/>
            <person name="Heuer A."/>
            <person name="Rast P."/>
            <person name="Oberbeckmann S."/>
            <person name="Bunk B."/>
            <person name="Jeske O."/>
            <person name="Meyerdierks A."/>
            <person name="Storesund J.E."/>
            <person name="Kallscheuer N."/>
            <person name="Luecker S."/>
            <person name="Lage O.M."/>
            <person name="Pohl T."/>
            <person name="Merkel B.J."/>
            <person name="Hornburger P."/>
            <person name="Mueller R.-W."/>
            <person name="Bruemmer F."/>
            <person name="Labrenz M."/>
            <person name="Spormann A.M."/>
            <person name="Op Den Camp H."/>
            <person name="Overmann J."/>
            <person name="Amann R."/>
            <person name="Jetten M.S.M."/>
            <person name="Mascher T."/>
            <person name="Medema M.H."/>
            <person name="Devos D.P."/>
            <person name="Kaster A.-K."/>
            <person name="Ovreas L."/>
            <person name="Rohde M."/>
            <person name="Galperin M.Y."/>
            <person name="Jogler C."/>
        </authorList>
    </citation>
    <scope>NUCLEOTIDE SEQUENCE [LARGE SCALE GENOMIC DNA]</scope>
    <source>
        <strain evidence="16 17">KOR34</strain>
    </source>
</reference>
<proteinExistence type="inferred from homology"/>
<accession>A0A5C5V4A2</accession>
<feature type="domain" description="HhH-GPD" evidence="15">
    <location>
        <begin position="50"/>
        <end position="201"/>
    </location>
</feature>
<evidence type="ECO:0000256" key="13">
    <source>
        <dbReference type="ARBA" id="ARBA00023295"/>
    </source>
</evidence>
<evidence type="ECO:0000256" key="12">
    <source>
        <dbReference type="ARBA" id="ARBA00023204"/>
    </source>
</evidence>
<dbReference type="GO" id="GO:0032357">
    <property type="term" value="F:oxidized purine DNA binding"/>
    <property type="evidence" value="ECO:0007669"/>
    <property type="project" value="TreeGrafter"/>
</dbReference>
<dbReference type="NCBIfam" id="TIGR01084">
    <property type="entry name" value="mutY"/>
    <property type="match status" value="1"/>
</dbReference>
<evidence type="ECO:0000256" key="9">
    <source>
        <dbReference type="ARBA" id="ARBA00022801"/>
    </source>
</evidence>
<dbReference type="EC" id="3.2.2.31" evidence="4 14"/>
<dbReference type="PANTHER" id="PTHR42944">
    <property type="entry name" value="ADENINE DNA GLYCOSYLASE"/>
    <property type="match status" value="1"/>
</dbReference>
<dbReference type="OrthoDB" id="9802365at2"/>
<dbReference type="Gene3D" id="1.10.340.30">
    <property type="entry name" value="Hypothetical protein, domain 2"/>
    <property type="match status" value="1"/>
</dbReference>
<dbReference type="Gene3D" id="3.90.79.10">
    <property type="entry name" value="Nucleoside Triphosphate Pyrophosphohydrolase"/>
    <property type="match status" value="1"/>
</dbReference>
<comment type="similarity">
    <text evidence="3 14">Belongs to the Nth/MutY family.</text>
</comment>
<comment type="catalytic activity">
    <reaction evidence="1 14">
        <text>Hydrolyzes free adenine bases from 7,8-dihydro-8-oxoguanine:adenine mismatched double-stranded DNA, leaving an apurinic site.</text>
        <dbReference type="EC" id="3.2.2.31"/>
    </reaction>
</comment>
<sequence>MPVTEDAPPFTPARLRTLRRRLLDWFAEHARDLPWRQNRDPYRVWLSEVMLQQTQVETVKPYFARFLEAFPTVVDLAAAPEQEVLRLWEGLGYYRRARGLHAAAKVLAAEHESRFPRDVAALQKLPGVGRYTAGAIASIAFDLPAPILEANTIRLFTRLAAYRGDPTSTAGQKYLWGVAEELVPQQGASRFNQALMELGALVCTPKAPNCQACPLARQCEANRQGLVELLQPTTKKLKFIDVSEAAVVVFKGGEVLVRQCGPGERWSGLWDFPRFAVESEGPLFAQDELAKKVAEQTGVQVRGASHLKTLKHGVTRHRITLDCYTAQRSGGRLRSTADSPTRWIDPAELSELPLSVTGRKIAKLIA</sequence>
<dbReference type="InterPro" id="IPR011257">
    <property type="entry name" value="DNA_glycosylase"/>
</dbReference>
<dbReference type="SMART" id="SM00478">
    <property type="entry name" value="ENDO3c"/>
    <property type="match status" value="1"/>
</dbReference>
<evidence type="ECO:0000313" key="17">
    <source>
        <dbReference type="Proteomes" id="UP000316714"/>
    </source>
</evidence>
<evidence type="ECO:0000256" key="5">
    <source>
        <dbReference type="ARBA" id="ARBA00022023"/>
    </source>
</evidence>
<dbReference type="InterPro" id="IPR029119">
    <property type="entry name" value="MutY_C"/>
</dbReference>
<evidence type="ECO:0000259" key="15">
    <source>
        <dbReference type="SMART" id="SM00478"/>
    </source>
</evidence>
<comment type="caution">
    <text evidence="16">The sequence shown here is derived from an EMBL/GenBank/DDBJ whole genome shotgun (WGS) entry which is preliminary data.</text>
</comment>
<evidence type="ECO:0000256" key="11">
    <source>
        <dbReference type="ARBA" id="ARBA00023014"/>
    </source>
</evidence>
<dbReference type="SUPFAM" id="SSF48150">
    <property type="entry name" value="DNA-glycosylase"/>
    <property type="match status" value="1"/>
</dbReference>
<dbReference type="InterPro" id="IPR005760">
    <property type="entry name" value="A/G_AdeGlyc_MutY"/>
</dbReference>
<name>A0A5C5V4A2_9BACT</name>
<evidence type="ECO:0000256" key="7">
    <source>
        <dbReference type="ARBA" id="ARBA00022723"/>
    </source>
</evidence>
<keyword evidence="13 14" id="KW-0326">Glycosidase</keyword>
<keyword evidence="6" id="KW-0004">4Fe-4S</keyword>
<dbReference type="GO" id="GO:0000701">
    <property type="term" value="F:purine-specific mismatch base pair DNA N-glycosylase activity"/>
    <property type="evidence" value="ECO:0007669"/>
    <property type="project" value="UniProtKB-EC"/>
</dbReference>
<dbReference type="GO" id="GO:0035485">
    <property type="term" value="F:adenine/guanine mispair binding"/>
    <property type="evidence" value="ECO:0007669"/>
    <property type="project" value="TreeGrafter"/>
</dbReference>
<keyword evidence="9 16" id="KW-0378">Hydrolase</keyword>
<evidence type="ECO:0000313" key="16">
    <source>
        <dbReference type="EMBL" id="TWT32525.1"/>
    </source>
</evidence>
<evidence type="ECO:0000256" key="8">
    <source>
        <dbReference type="ARBA" id="ARBA00022763"/>
    </source>
</evidence>
<protein>
    <recommendedName>
        <fullName evidence="5 14">Adenine DNA glycosylase</fullName>
        <ecNumber evidence="4 14">3.2.2.31</ecNumber>
    </recommendedName>
</protein>
<dbReference type="InterPro" id="IPR003265">
    <property type="entry name" value="HhH-GPD_domain"/>
</dbReference>
<dbReference type="GO" id="GO:0046872">
    <property type="term" value="F:metal ion binding"/>
    <property type="evidence" value="ECO:0007669"/>
    <property type="project" value="UniProtKB-UniRule"/>
</dbReference>
<dbReference type="Gene3D" id="1.10.1670.10">
    <property type="entry name" value="Helix-hairpin-Helix base-excision DNA repair enzymes (C-terminal)"/>
    <property type="match status" value="1"/>
</dbReference>
<comment type="function">
    <text evidence="2">Adenine glycosylase active on G-A mispairs. MutY also corrects error-prone DNA synthesis past GO lesions which are due to the oxidatively damaged form of guanine: 7,8-dihydro-8-oxoguanine (8-oxo-dGTP).</text>
</comment>
<keyword evidence="12" id="KW-0234">DNA repair</keyword>
<dbReference type="Proteomes" id="UP000316714">
    <property type="component" value="Unassembled WGS sequence"/>
</dbReference>
<dbReference type="RefSeq" id="WP_146567969.1">
    <property type="nucleotide sequence ID" value="NZ_SIHJ01000003.1"/>
</dbReference>
<dbReference type="Pfam" id="PF14815">
    <property type="entry name" value="NUDIX_4"/>
    <property type="match status" value="1"/>
</dbReference>
<dbReference type="FunFam" id="1.10.340.30:FF:000002">
    <property type="entry name" value="Adenine DNA glycosylase"/>
    <property type="match status" value="1"/>
</dbReference>
<keyword evidence="8 14" id="KW-0227">DNA damage</keyword>
<keyword evidence="11" id="KW-0411">Iron-sulfur</keyword>
<evidence type="ECO:0000256" key="14">
    <source>
        <dbReference type="RuleBase" id="RU365096"/>
    </source>
</evidence>
<dbReference type="Pfam" id="PF00633">
    <property type="entry name" value="HHH"/>
    <property type="match status" value="1"/>
</dbReference>
<evidence type="ECO:0000256" key="1">
    <source>
        <dbReference type="ARBA" id="ARBA00000843"/>
    </source>
</evidence>
<dbReference type="InterPro" id="IPR004036">
    <property type="entry name" value="Endonuclease-III-like_CS2"/>
</dbReference>
<dbReference type="EMBL" id="SIHJ01000003">
    <property type="protein sequence ID" value="TWT32525.1"/>
    <property type="molecule type" value="Genomic_DNA"/>
</dbReference>
<organism evidence="16 17">
    <name type="scientific">Posidoniimonas corsicana</name>
    <dbReference type="NCBI Taxonomy" id="1938618"/>
    <lineage>
        <taxon>Bacteria</taxon>
        <taxon>Pseudomonadati</taxon>
        <taxon>Planctomycetota</taxon>
        <taxon>Planctomycetia</taxon>
        <taxon>Pirellulales</taxon>
        <taxon>Lacipirellulaceae</taxon>
        <taxon>Posidoniimonas</taxon>
    </lineage>
</organism>
<keyword evidence="7" id="KW-0479">Metal-binding</keyword>
<dbReference type="InterPro" id="IPR044298">
    <property type="entry name" value="MIG/MutY"/>
</dbReference>
<dbReference type="CDD" id="cd00056">
    <property type="entry name" value="ENDO3c"/>
    <property type="match status" value="1"/>
</dbReference>
<evidence type="ECO:0000256" key="10">
    <source>
        <dbReference type="ARBA" id="ARBA00023004"/>
    </source>
</evidence>
<dbReference type="InterPro" id="IPR015797">
    <property type="entry name" value="NUDIX_hydrolase-like_dom_sf"/>
</dbReference>
<dbReference type="PROSITE" id="PS01155">
    <property type="entry name" value="ENDONUCLEASE_III_2"/>
    <property type="match status" value="1"/>
</dbReference>
<evidence type="ECO:0000256" key="6">
    <source>
        <dbReference type="ARBA" id="ARBA00022485"/>
    </source>
</evidence>
<dbReference type="GO" id="GO:0006284">
    <property type="term" value="P:base-excision repair"/>
    <property type="evidence" value="ECO:0007669"/>
    <property type="project" value="UniProtKB-UniRule"/>
</dbReference>
<dbReference type="CDD" id="cd03431">
    <property type="entry name" value="NUDIX_DNA_Glycosylase_C-MutY"/>
    <property type="match status" value="1"/>
</dbReference>
<dbReference type="GO" id="GO:0006298">
    <property type="term" value="P:mismatch repair"/>
    <property type="evidence" value="ECO:0007669"/>
    <property type="project" value="TreeGrafter"/>
</dbReference>
<evidence type="ECO:0000256" key="4">
    <source>
        <dbReference type="ARBA" id="ARBA00012045"/>
    </source>
</evidence>
<dbReference type="InterPro" id="IPR023170">
    <property type="entry name" value="HhH_base_excis_C"/>
</dbReference>
<keyword evidence="17" id="KW-1185">Reference proteome</keyword>
<comment type="cofactor">
    <cofactor evidence="14">
        <name>[4Fe-4S] cluster</name>
        <dbReference type="ChEBI" id="CHEBI:49883"/>
    </cofactor>
    <text evidence="14">Binds 1 [4Fe-4S] cluster.</text>
</comment>
<dbReference type="PANTHER" id="PTHR42944:SF1">
    <property type="entry name" value="ADENINE DNA GLYCOSYLASE"/>
    <property type="match status" value="1"/>
</dbReference>